<dbReference type="GeneID" id="303560186"/>
<evidence type="ECO:0000313" key="2">
    <source>
        <dbReference type="EMBL" id="USS00593.1"/>
    </source>
</evidence>
<dbReference type="EMBL" id="CP099799">
    <property type="protein sequence ID" value="USS00593.1"/>
    <property type="molecule type" value="Genomic_DNA"/>
</dbReference>
<dbReference type="InterPro" id="IPR029058">
    <property type="entry name" value="AB_hydrolase_fold"/>
</dbReference>
<name>A0A9N7JKH3_CLOSE</name>
<evidence type="ECO:0000313" key="1">
    <source>
        <dbReference type="EMBL" id="AYE34015.1"/>
    </source>
</evidence>
<evidence type="ECO:0000313" key="3">
    <source>
        <dbReference type="Proteomes" id="UP000280586"/>
    </source>
</evidence>
<keyword evidence="4" id="KW-1185">Reference proteome</keyword>
<sequence>MSINKFYKLLDLMKTKYYMKFKQKSFKGKKYTINYLLDKNKSSDILLVVFTSCTKKGQKARYNYIRTLENFKVNKLFILDDFGFDGRGAYYLGKDKDFKIQLDVSSLIDSVSNDLNIKKEVFIGSSKGGYAALYFGLNRTNSIIISGAPQYRLGNYLSLPGHEEILQYIMGDTKEYSIDYLNKLLEDKLNSTCNNKNKIYLHYSTEEETFEPEIEPLINKIKELNLDHSFDIHNYKNHSDLTLFFPQYIKDVLSKYL</sequence>
<dbReference type="RefSeq" id="WP_066674975.1">
    <property type="nucleotide sequence ID" value="NZ_CABMIZ010000007.1"/>
</dbReference>
<reference evidence="2" key="2">
    <citation type="submission" date="2022-06" db="EMBL/GenBank/DDBJ databases">
        <authorList>
            <person name="Holder M.E."/>
            <person name="Ajami N.J."/>
            <person name="Petrosino J.F."/>
        </authorList>
    </citation>
    <scope>NUCLEOTIDE SEQUENCE</scope>
    <source>
        <strain evidence="2">RMA 8861</strain>
    </source>
</reference>
<reference evidence="1 3" key="1">
    <citation type="submission" date="2017-09" db="EMBL/GenBank/DDBJ databases">
        <authorList>
            <person name="Thomas P."/>
            <person name="Seyboldt C."/>
        </authorList>
    </citation>
    <scope>NUCLEOTIDE SEQUENCE [LARGE SCALE GENOMIC DNA]</scope>
    <source>
        <strain evidence="1 3">DSM 7534</strain>
    </source>
</reference>
<proteinExistence type="predicted"/>
<dbReference type="OrthoDB" id="9814973at2"/>
<dbReference type="Gene3D" id="3.40.50.1820">
    <property type="entry name" value="alpha/beta hydrolase"/>
    <property type="match status" value="1"/>
</dbReference>
<dbReference type="Proteomes" id="UP001055437">
    <property type="component" value="Chromosome"/>
</dbReference>
<dbReference type="KEGG" id="csep:CP523_05805"/>
<organism evidence="1 3">
    <name type="scientific">Clostridium septicum</name>
    <dbReference type="NCBI Taxonomy" id="1504"/>
    <lineage>
        <taxon>Bacteria</taxon>
        <taxon>Bacillati</taxon>
        <taxon>Bacillota</taxon>
        <taxon>Clostridia</taxon>
        <taxon>Eubacteriales</taxon>
        <taxon>Clostridiaceae</taxon>
        <taxon>Clostridium</taxon>
    </lineage>
</organism>
<dbReference type="AlphaFoldDB" id="A0A9N7JKH3"/>
<evidence type="ECO:0008006" key="5">
    <source>
        <dbReference type="Google" id="ProtNLM"/>
    </source>
</evidence>
<dbReference type="EMBL" id="CP023671">
    <property type="protein sequence ID" value="AYE34015.1"/>
    <property type="molecule type" value="Genomic_DNA"/>
</dbReference>
<dbReference type="Proteomes" id="UP000280586">
    <property type="component" value="Chromosome"/>
</dbReference>
<dbReference type="SUPFAM" id="SSF53474">
    <property type="entry name" value="alpha/beta-Hydrolases"/>
    <property type="match status" value="1"/>
</dbReference>
<gene>
    <name evidence="1" type="ORF">CP523_05805</name>
    <name evidence="2" type="ORF">NH397_14080</name>
</gene>
<protein>
    <recommendedName>
        <fullName evidence="5">Accessory Sec system protein Asp2</fullName>
    </recommendedName>
</protein>
<evidence type="ECO:0000313" key="4">
    <source>
        <dbReference type="Proteomes" id="UP001055437"/>
    </source>
</evidence>
<accession>A0A9N7JKH3</accession>